<feature type="site" description="Transition state stabilizer" evidence="7">
    <location>
        <position position="31"/>
    </location>
</feature>
<evidence type="ECO:0000313" key="8">
    <source>
        <dbReference type="EMBL" id="GLS82827.1"/>
    </source>
</evidence>
<comment type="similarity">
    <text evidence="3 7">Belongs to the IspD/TarI cytidylyltransferase family. IspD subfamily.</text>
</comment>
<keyword evidence="9" id="KW-1185">Reference proteome</keyword>
<evidence type="ECO:0000256" key="5">
    <source>
        <dbReference type="ARBA" id="ARBA00022695"/>
    </source>
</evidence>
<comment type="function">
    <text evidence="7">Catalyzes the formation of 4-diphosphocytidyl-2-C-methyl-D-erythritol from CTP and 2-C-methyl-D-erythritol 4-phosphate (MEP).</text>
</comment>
<reference evidence="8 9" key="1">
    <citation type="journal article" date="2014" name="Int. J. Syst. Evol. Microbiol.">
        <title>Complete genome sequence of Corynebacterium casei LMG S-19264T (=DSM 44701T), isolated from a smear-ripened cheese.</title>
        <authorList>
            <consortium name="US DOE Joint Genome Institute (JGI-PGF)"/>
            <person name="Walter F."/>
            <person name="Albersmeier A."/>
            <person name="Kalinowski J."/>
            <person name="Ruckert C."/>
        </authorList>
    </citation>
    <scope>NUCLEOTIDE SEQUENCE [LARGE SCALE GENOMIC DNA]</scope>
    <source>
        <strain evidence="8 9">NBRC 112785</strain>
    </source>
</reference>
<dbReference type="PANTHER" id="PTHR32125">
    <property type="entry name" value="2-C-METHYL-D-ERYTHRITOL 4-PHOSPHATE CYTIDYLYLTRANSFERASE, CHLOROPLASTIC"/>
    <property type="match status" value="1"/>
</dbReference>
<comment type="catalytic activity">
    <reaction evidence="1 7">
        <text>2-C-methyl-D-erythritol 4-phosphate + CTP + H(+) = 4-CDP-2-C-methyl-D-erythritol + diphosphate</text>
        <dbReference type="Rhea" id="RHEA:13429"/>
        <dbReference type="ChEBI" id="CHEBI:15378"/>
        <dbReference type="ChEBI" id="CHEBI:33019"/>
        <dbReference type="ChEBI" id="CHEBI:37563"/>
        <dbReference type="ChEBI" id="CHEBI:57823"/>
        <dbReference type="ChEBI" id="CHEBI:58262"/>
        <dbReference type="EC" id="2.7.7.60"/>
    </reaction>
</comment>
<dbReference type="CDD" id="cd02516">
    <property type="entry name" value="CDP-ME_synthetase"/>
    <property type="match status" value="1"/>
</dbReference>
<dbReference type="PROSITE" id="PS01295">
    <property type="entry name" value="ISPD"/>
    <property type="match status" value="1"/>
</dbReference>
<evidence type="ECO:0000256" key="2">
    <source>
        <dbReference type="ARBA" id="ARBA00004787"/>
    </source>
</evidence>
<dbReference type="GO" id="GO:0019288">
    <property type="term" value="P:isopentenyl diphosphate biosynthetic process, methylerythritol 4-phosphate pathway"/>
    <property type="evidence" value="ECO:0007669"/>
    <property type="project" value="UniProtKB-UniRule"/>
</dbReference>
<dbReference type="AlphaFoldDB" id="A0AA37TR54"/>
<keyword evidence="4 7" id="KW-0808">Transferase</keyword>
<evidence type="ECO:0000256" key="4">
    <source>
        <dbReference type="ARBA" id="ARBA00022679"/>
    </source>
</evidence>
<evidence type="ECO:0000256" key="6">
    <source>
        <dbReference type="ARBA" id="ARBA00023229"/>
    </source>
</evidence>
<dbReference type="SUPFAM" id="SSF53448">
    <property type="entry name" value="Nucleotide-diphospho-sugar transferases"/>
    <property type="match status" value="1"/>
</dbReference>
<dbReference type="Pfam" id="PF01128">
    <property type="entry name" value="IspD"/>
    <property type="match status" value="1"/>
</dbReference>
<comment type="caution">
    <text evidence="8">The sequence shown here is derived from an EMBL/GenBank/DDBJ whole genome shotgun (WGS) entry which is preliminary data.</text>
</comment>
<dbReference type="EMBL" id="BSPO01000002">
    <property type="protein sequence ID" value="GLS82827.1"/>
    <property type="molecule type" value="Genomic_DNA"/>
</dbReference>
<dbReference type="Proteomes" id="UP001157439">
    <property type="component" value="Unassembled WGS sequence"/>
</dbReference>
<dbReference type="HAMAP" id="MF_00108">
    <property type="entry name" value="IspD"/>
    <property type="match status" value="1"/>
</dbReference>
<accession>A0AA37TR54</accession>
<keyword evidence="6 7" id="KW-0414">Isoprene biosynthesis</keyword>
<dbReference type="RefSeq" id="WP_095499629.1">
    <property type="nucleotide sequence ID" value="NZ_BSPO01000002.1"/>
</dbReference>
<gene>
    <name evidence="7 8" type="primary">ispD</name>
    <name evidence="8" type="ORF">GCM10007894_08040</name>
</gene>
<dbReference type="FunFam" id="3.90.550.10:FF:000003">
    <property type="entry name" value="2-C-methyl-D-erythritol 4-phosphate cytidylyltransferase"/>
    <property type="match status" value="1"/>
</dbReference>
<dbReference type="InterPro" id="IPR050088">
    <property type="entry name" value="IspD/TarI_cytidylyltransf_bact"/>
</dbReference>
<feature type="site" description="Transition state stabilizer" evidence="7">
    <location>
        <position position="24"/>
    </location>
</feature>
<evidence type="ECO:0000313" key="9">
    <source>
        <dbReference type="Proteomes" id="UP001157439"/>
    </source>
</evidence>
<feature type="site" description="Positions MEP for the nucleophilic attack" evidence="7">
    <location>
        <position position="227"/>
    </location>
</feature>
<dbReference type="GO" id="GO:0050518">
    <property type="term" value="F:2-C-methyl-D-erythritol 4-phosphate cytidylyltransferase activity"/>
    <property type="evidence" value="ECO:0007669"/>
    <property type="project" value="UniProtKB-UniRule"/>
</dbReference>
<dbReference type="NCBIfam" id="TIGR00453">
    <property type="entry name" value="ispD"/>
    <property type="match status" value="1"/>
</dbReference>
<dbReference type="PANTHER" id="PTHR32125:SF4">
    <property type="entry name" value="2-C-METHYL-D-ERYTHRITOL 4-PHOSPHATE CYTIDYLYLTRANSFERASE, CHLOROPLASTIC"/>
    <property type="match status" value="1"/>
</dbReference>
<comment type="pathway">
    <text evidence="2 7">Isoprenoid biosynthesis; isopentenyl diphosphate biosynthesis via DXP pathway; isopentenyl diphosphate from 1-deoxy-D-xylulose 5-phosphate: step 2/6.</text>
</comment>
<proteinExistence type="inferred from homology"/>
<dbReference type="InterPro" id="IPR001228">
    <property type="entry name" value="IspD"/>
</dbReference>
<dbReference type="Gene3D" id="3.90.550.10">
    <property type="entry name" value="Spore Coat Polysaccharide Biosynthesis Protein SpsA, Chain A"/>
    <property type="match status" value="1"/>
</dbReference>
<dbReference type="InterPro" id="IPR034683">
    <property type="entry name" value="IspD/TarI"/>
</dbReference>
<protein>
    <recommendedName>
        <fullName evidence="7">2-C-methyl-D-erythritol 4-phosphate cytidylyltransferase</fullName>
        <ecNumber evidence="7">2.7.7.60</ecNumber>
    </recommendedName>
    <alternativeName>
        <fullName evidence="7">4-diphosphocytidyl-2C-methyl-D-erythritol synthase</fullName>
    </alternativeName>
    <alternativeName>
        <fullName evidence="7">MEP cytidylyltransferase</fullName>
        <shortName evidence="7">MCT</shortName>
    </alternativeName>
</protein>
<dbReference type="EC" id="2.7.7.60" evidence="7"/>
<evidence type="ECO:0000256" key="1">
    <source>
        <dbReference type="ARBA" id="ARBA00001282"/>
    </source>
</evidence>
<name>A0AA37TR54_9GAMM</name>
<keyword evidence="5 7" id="KW-0548">Nucleotidyltransferase</keyword>
<organism evidence="8 9">
    <name type="scientific">Paraferrimonas haliotis</name>
    <dbReference type="NCBI Taxonomy" id="2013866"/>
    <lineage>
        <taxon>Bacteria</taxon>
        <taxon>Pseudomonadati</taxon>
        <taxon>Pseudomonadota</taxon>
        <taxon>Gammaproteobacteria</taxon>
        <taxon>Alteromonadales</taxon>
        <taxon>Ferrimonadaceae</taxon>
        <taxon>Paraferrimonas</taxon>
    </lineage>
</organism>
<dbReference type="InterPro" id="IPR018294">
    <property type="entry name" value="ISPD_synthase_CS"/>
</dbReference>
<dbReference type="InterPro" id="IPR029044">
    <property type="entry name" value="Nucleotide-diphossugar_trans"/>
</dbReference>
<evidence type="ECO:0000256" key="7">
    <source>
        <dbReference type="HAMAP-Rule" id="MF_00108"/>
    </source>
</evidence>
<feature type="site" description="Positions MEP for the nucleophilic attack" evidence="7">
    <location>
        <position position="171"/>
    </location>
</feature>
<evidence type="ECO:0000256" key="3">
    <source>
        <dbReference type="ARBA" id="ARBA00009789"/>
    </source>
</evidence>
<sequence>MTQQSSFNPQQFIAIVPAAGVGARMQAACPKQYLSIDNKSILDHTLSVLQSHPRIKRIVCAISPDDGYFGDSVFAHHQQVTRVDGGVERADSVFNCLHYLTNHLPKAELECTWVMVHDAARPCLSGADIDALIDFVQHQGHGAILATPVRDTMKRASTENGQNWVSHTEERQHLWHALTPQCFPLMTLYRALQQAFERDATITDEASAIEGFGGYVGLVEGQMSNLKITHPQDLALAELIIKAR</sequence>